<sequence>MLLPDKTTIERLLHHYRVQERVVLSKPHDLAVRRRFEDTAYTLCVLMGERTAREAVYAAERYLGKGRPVGRLAPNAPQATTGGPPPTPPTPLTGRKGR</sequence>
<reference evidence="2" key="1">
    <citation type="journal article" date="2014" name="Int. J. Syst. Evol. Microbiol.">
        <title>Complete genome sequence of Corynebacterium casei LMG S-19264T (=DSM 44701T), isolated from a smear-ripened cheese.</title>
        <authorList>
            <consortium name="US DOE Joint Genome Institute (JGI-PGF)"/>
            <person name="Walter F."/>
            <person name="Albersmeier A."/>
            <person name="Kalinowski J."/>
            <person name="Ruckert C."/>
        </authorList>
    </citation>
    <scope>NUCLEOTIDE SEQUENCE</scope>
    <source>
        <strain evidence="2">JCM 3172</strain>
    </source>
</reference>
<dbReference type="RefSeq" id="WP_019884120.1">
    <property type="nucleotide sequence ID" value="NZ_BMQQ01000007.1"/>
</dbReference>
<comment type="caution">
    <text evidence="2">The sequence shown here is derived from an EMBL/GenBank/DDBJ whole genome shotgun (WGS) entry which is preliminary data.</text>
</comment>
<proteinExistence type="predicted"/>
<evidence type="ECO:0000313" key="3">
    <source>
        <dbReference type="Proteomes" id="UP000619486"/>
    </source>
</evidence>
<dbReference type="InterPro" id="IPR033457">
    <property type="entry name" value="DUF5133"/>
</dbReference>
<reference evidence="2" key="2">
    <citation type="submission" date="2020-09" db="EMBL/GenBank/DDBJ databases">
        <authorList>
            <person name="Sun Q."/>
            <person name="Ohkuma M."/>
        </authorList>
    </citation>
    <scope>NUCLEOTIDE SEQUENCE</scope>
    <source>
        <strain evidence="2">JCM 3172</strain>
    </source>
</reference>
<evidence type="ECO:0000313" key="2">
    <source>
        <dbReference type="EMBL" id="GGT29371.1"/>
    </source>
</evidence>
<feature type="compositionally biased region" description="Low complexity" evidence="1">
    <location>
        <begin position="73"/>
        <end position="82"/>
    </location>
</feature>
<keyword evidence="3" id="KW-1185">Reference proteome</keyword>
<evidence type="ECO:0000256" key="1">
    <source>
        <dbReference type="SAM" id="MobiDB-lite"/>
    </source>
</evidence>
<protein>
    <recommendedName>
        <fullName evidence="4">DUF5133 domain-containing protein</fullName>
    </recommendedName>
</protein>
<gene>
    <name evidence="2" type="ORF">GCM10014713_23640</name>
</gene>
<feature type="region of interest" description="Disordered" evidence="1">
    <location>
        <begin position="67"/>
        <end position="98"/>
    </location>
</feature>
<dbReference type="Proteomes" id="UP000619486">
    <property type="component" value="Unassembled WGS sequence"/>
</dbReference>
<accession>A0A918LNV2</accession>
<evidence type="ECO:0008006" key="4">
    <source>
        <dbReference type="Google" id="ProtNLM"/>
    </source>
</evidence>
<dbReference type="AlphaFoldDB" id="A0A918LNV2"/>
<organism evidence="2 3">
    <name type="scientific">Streptomyces purpureus</name>
    <dbReference type="NCBI Taxonomy" id="1951"/>
    <lineage>
        <taxon>Bacteria</taxon>
        <taxon>Bacillati</taxon>
        <taxon>Actinomycetota</taxon>
        <taxon>Actinomycetes</taxon>
        <taxon>Kitasatosporales</taxon>
        <taxon>Streptomycetaceae</taxon>
        <taxon>Streptomyces</taxon>
    </lineage>
</organism>
<name>A0A918LNV2_9ACTN</name>
<dbReference type="Pfam" id="PF17196">
    <property type="entry name" value="DUF5133"/>
    <property type="match status" value="1"/>
</dbReference>
<dbReference type="EMBL" id="BMQQ01000007">
    <property type="protein sequence ID" value="GGT29371.1"/>
    <property type="molecule type" value="Genomic_DNA"/>
</dbReference>